<dbReference type="GO" id="GO:0016020">
    <property type="term" value="C:membrane"/>
    <property type="evidence" value="ECO:0007669"/>
    <property type="project" value="UniProtKB-SubCell"/>
</dbReference>
<dbReference type="SUPFAM" id="SSF141868">
    <property type="entry name" value="EAL domain-like"/>
    <property type="match status" value="1"/>
</dbReference>
<keyword evidence="8" id="KW-0472">Membrane</keyword>
<dbReference type="InterPro" id="IPR029151">
    <property type="entry name" value="Sensor-like_sf"/>
</dbReference>
<dbReference type="SUPFAM" id="SSF55073">
    <property type="entry name" value="Nucleotide cyclase"/>
    <property type="match status" value="1"/>
</dbReference>
<dbReference type="InterPro" id="IPR001633">
    <property type="entry name" value="EAL_dom"/>
</dbReference>
<dbReference type="SUPFAM" id="SSF103190">
    <property type="entry name" value="Sensory domain-like"/>
    <property type="match status" value="1"/>
</dbReference>
<feature type="domain" description="EAL" evidence="10">
    <location>
        <begin position="694"/>
        <end position="945"/>
    </location>
</feature>
<evidence type="ECO:0000256" key="6">
    <source>
        <dbReference type="ARBA" id="ARBA00022840"/>
    </source>
</evidence>
<keyword evidence="8" id="KW-1133">Transmembrane helix</keyword>
<keyword evidence="8" id="KW-0812">Transmembrane</keyword>
<evidence type="ECO:0000256" key="1">
    <source>
        <dbReference type="ARBA" id="ARBA00004370"/>
    </source>
</evidence>
<dbReference type="SMART" id="SM00091">
    <property type="entry name" value="PAS"/>
    <property type="match status" value="1"/>
</dbReference>
<dbReference type="STRING" id="442341.SAMN04487959_10294"/>
<feature type="transmembrane region" description="Helical" evidence="8">
    <location>
        <begin position="308"/>
        <end position="327"/>
    </location>
</feature>
<reference evidence="12 13" key="1">
    <citation type="submission" date="2016-10" db="EMBL/GenBank/DDBJ databases">
        <authorList>
            <person name="de Groot N.N."/>
        </authorList>
    </citation>
    <scope>NUCLEOTIDE SEQUENCE [LARGE SCALE GENOMIC DNA]</scope>
    <source>
        <strain evidence="12 13">CGMCC 1.6848</strain>
    </source>
</reference>
<proteinExistence type="predicted"/>
<dbReference type="Pfam" id="PF14827">
    <property type="entry name" value="dCache_3"/>
    <property type="match status" value="1"/>
</dbReference>
<dbReference type="InterPro" id="IPR052155">
    <property type="entry name" value="Biofilm_reg_signaling"/>
</dbReference>
<gene>
    <name evidence="12" type="ORF">SAMN04487959_10294</name>
</gene>
<keyword evidence="4" id="KW-0547">Nucleotide-binding</keyword>
<dbReference type="InterPro" id="IPR000014">
    <property type="entry name" value="PAS"/>
</dbReference>
<dbReference type="GO" id="GO:0016301">
    <property type="term" value="F:kinase activity"/>
    <property type="evidence" value="ECO:0007669"/>
    <property type="project" value="UniProtKB-KW"/>
</dbReference>
<name>A0A1I2YQT9_9GAMM</name>
<evidence type="ECO:0000256" key="5">
    <source>
        <dbReference type="ARBA" id="ARBA00022777"/>
    </source>
</evidence>
<accession>A0A1I2YQT9</accession>
<protein>
    <submittedName>
        <fullName evidence="12">PAS domain S-box-containing protein/diguanylate cyclase (GGDEF) domain-containing protein</fullName>
    </submittedName>
</protein>
<dbReference type="Gene3D" id="3.30.70.270">
    <property type="match status" value="1"/>
</dbReference>
<keyword evidence="2" id="KW-0597">Phosphoprotein</keyword>
<dbReference type="SUPFAM" id="SSF55785">
    <property type="entry name" value="PYP-like sensor domain (PAS domain)"/>
    <property type="match status" value="1"/>
</dbReference>
<evidence type="ECO:0000256" key="2">
    <source>
        <dbReference type="ARBA" id="ARBA00022553"/>
    </source>
</evidence>
<dbReference type="CDD" id="cd01949">
    <property type="entry name" value="GGDEF"/>
    <property type="match status" value="1"/>
</dbReference>
<dbReference type="InterPro" id="IPR029150">
    <property type="entry name" value="dCache_3"/>
</dbReference>
<dbReference type="PANTHER" id="PTHR44757">
    <property type="entry name" value="DIGUANYLATE CYCLASE DGCP"/>
    <property type="match status" value="1"/>
</dbReference>
<organism evidence="12 13">
    <name type="scientific">Modicisalibacter xianhensis</name>
    <dbReference type="NCBI Taxonomy" id="442341"/>
    <lineage>
        <taxon>Bacteria</taxon>
        <taxon>Pseudomonadati</taxon>
        <taxon>Pseudomonadota</taxon>
        <taxon>Gammaproteobacteria</taxon>
        <taxon>Oceanospirillales</taxon>
        <taxon>Halomonadaceae</taxon>
        <taxon>Modicisalibacter</taxon>
    </lineage>
</organism>
<keyword evidence="6" id="KW-0067">ATP-binding</keyword>
<keyword evidence="7" id="KW-0902">Two-component regulatory system</keyword>
<dbReference type="InterPro" id="IPR035965">
    <property type="entry name" value="PAS-like_dom_sf"/>
</dbReference>
<dbReference type="PROSITE" id="PS50112">
    <property type="entry name" value="PAS"/>
    <property type="match status" value="1"/>
</dbReference>
<dbReference type="InterPro" id="IPR043128">
    <property type="entry name" value="Rev_trsase/Diguanyl_cyclase"/>
</dbReference>
<evidence type="ECO:0000256" key="8">
    <source>
        <dbReference type="SAM" id="Phobius"/>
    </source>
</evidence>
<dbReference type="NCBIfam" id="TIGR00229">
    <property type="entry name" value="sensory_box"/>
    <property type="match status" value="1"/>
</dbReference>
<dbReference type="PROSITE" id="PS50883">
    <property type="entry name" value="EAL"/>
    <property type="match status" value="1"/>
</dbReference>
<dbReference type="Proteomes" id="UP000199040">
    <property type="component" value="Unassembled WGS sequence"/>
</dbReference>
<dbReference type="RefSeq" id="WP_092843233.1">
    <property type="nucleotide sequence ID" value="NZ_FOPY01000002.1"/>
</dbReference>
<sequence length="945" mass="104264">MSNLPIPYKPRHLSLTWRVIALSSLLLLGLASLFTYISHFNLTSQFKESRTAHLARQEREIRLAVNRSEENLRQLASLLAASPGMGTALASNTPVLAADALNSQWPTLQLEAGIDEILVFDANGERMASWGAPQEGVFKPVSDWVRQVMYSESPVTSLRCFQDCRQYAAVPVLVNADSAGMVVVSRSLADVTRQAQRVADSDVALLVTGQPASSDLGEERILKAWNGHLETLTHQASTLPVLQAAAHRKSLPQLVSNPLVIQSGEVHHEIAAIPLDGDNPRQSSGYFLLVSDITGQIGTITQDTRTSLIISLAGWIAAELLLLAILWRPMARLRRLADVLPSLARGGYFQARAAVARPKGLFFDEIDVLDSTTLDLATQLESFEGELRTRSEQLTLRVKELAQERDFVEGLLDTARVFILTQDDQGHITMVNDYALSMLALSEATLLGTPFDKVFLPREAMSNAASIGSHQDERVVRLPGQSERIIVWAHAALPTRQNEKSTRISVGLDITERKAAEARLTWLAQHDPLTELYNRRFFQEALDRALEKDSPGAVLFLDLDQFKEVNELSGHHAGDSLLRTVADALHQEFGRDCVIARLGGDEFSILLQNADAARAIQLAKAIDRVLDNIGLTVGSRRHRAVASIGIALYPIHGDTPSDIMASADVAMYKAKESGIQRWHLLETIQHAKDELQQRVYWVERIRKALREDDFTLMVQPIVRLADRDVRHYEVLLRMRNDDGSLVAPGSFIPIAERSGQIIQLDRWVVRESLKALRSVQHLGISLAVNLSGQSFHDDGLTRFLADELTASGADPHHLILEITETAAVTDFATASGMMQGIRELGCRTALDDFGVGFSSFHYLSQLPVDYIKIDGSFIRNLANNSDSRIIVKAIADIAKGFGKQAIAEFVDQETLIPLLQDYGITYGQGFHLGRPTPMKTAFANMPAGT</sequence>
<feature type="domain" description="GGDEF" evidence="11">
    <location>
        <begin position="550"/>
        <end position="683"/>
    </location>
</feature>
<dbReference type="CDD" id="cd01948">
    <property type="entry name" value="EAL"/>
    <property type="match status" value="1"/>
</dbReference>
<dbReference type="AlphaFoldDB" id="A0A1I2YQT9"/>
<dbReference type="NCBIfam" id="TIGR00254">
    <property type="entry name" value="GGDEF"/>
    <property type="match status" value="1"/>
</dbReference>
<dbReference type="SMART" id="SM00267">
    <property type="entry name" value="GGDEF"/>
    <property type="match status" value="1"/>
</dbReference>
<dbReference type="GO" id="GO:0000160">
    <property type="term" value="P:phosphorelay signal transduction system"/>
    <property type="evidence" value="ECO:0007669"/>
    <property type="project" value="UniProtKB-KW"/>
</dbReference>
<evidence type="ECO:0000256" key="3">
    <source>
        <dbReference type="ARBA" id="ARBA00022679"/>
    </source>
</evidence>
<evidence type="ECO:0000313" key="13">
    <source>
        <dbReference type="Proteomes" id="UP000199040"/>
    </source>
</evidence>
<dbReference type="Pfam" id="PF00563">
    <property type="entry name" value="EAL"/>
    <property type="match status" value="1"/>
</dbReference>
<dbReference type="PANTHER" id="PTHR44757:SF2">
    <property type="entry name" value="BIOFILM ARCHITECTURE MAINTENANCE PROTEIN MBAA"/>
    <property type="match status" value="1"/>
</dbReference>
<evidence type="ECO:0000259" key="10">
    <source>
        <dbReference type="PROSITE" id="PS50883"/>
    </source>
</evidence>
<keyword evidence="3" id="KW-0808">Transferase</keyword>
<dbReference type="Pfam" id="PF00990">
    <property type="entry name" value="GGDEF"/>
    <property type="match status" value="1"/>
</dbReference>
<dbReference type="InterPro" id="IPR035919">
    <property type="entry name" value="EAL_sf"/>
</dbReference>
<dbReference type="GO" id="GO:0005524">
    <property type="term" value="F:ATP binding"/>
    <property type="evidence" value="ECO:0007669"/>
    <property type="project" value="UniProtKB-KW"/>
</dbReference>
<keyword evidence="5" id="KW-0418">Kinase</keyword>
<dbReference type="Gene3D" id="3.30.450.20">
    <property type="entry name" value="PAS domain"/>
    <property type="match status" value="1"/>
</dbReference>
<dbReference type="InterPro" id="IPR000160">
    <property type="entry name" value="GGDEF_dom"/>
</dbReference>
<dbReference type="PROSITE" id="PS50887">
    <property type="entry name" value="GGDEF"/>
    <property type="match status" value="1"/>
</dbReference>
<feature type="domain" description="PAS" evidence="9">
    <location>
        <begin position="404"/>
        <end position="448"/>
    </location>
</feature>
<evidence type="ECO:0000313" key="12">
    <source>
        <dbReference type="EMBL" id="SFH28053.1"/>
    </source>
</evidence>
<evidence type="ECO:0000259" key="9">
    <source>
        <dbReference type="PROSITE" id="PS50112"/>
    </source>
</evidence>
<dbReference type="Gene3D" id="3.20.20.450">
    <property type="entry name" value="EAL domain"/>
    <property type="match status" value="1"/>
</dbReference>
<keyword evidence="13" id="KW-1185">Reference proteome</keyword>
<evidence type="ECO:0000256" key="4">
    <source>
        <dbReference type="ARBA" id="ARBA00022741"/>
    </source>
</evidence>
<dbReference type="CDD" id="cd00130">
    <property type="entry name" value="PAS"/>
    <property type="match status" value="1"/>
</dbReference>
<evidence type="ECO:0000256" key="7">
    <source>
        <dbReference type="ARBA" id="ARBA00023012"/>
    </source>
</evidence>
<dbReference type="InterPro" id="IPR029787">
    <property type="entry name" value="Nucleotide_cyclase"/>
</dbReference>
<dbReference type="EMBL" id="FOPY01000002">
    <property type="protein sequence ID" value="SFH28053.1"/>
    <property type="molecule type" value="Genomic_DNA"/>
</dbReference>
<evidence type="ECO:0000259" key="11">
    <source>
        <dbReference type="PROSITE" id="PS50887"/>
    </source>
</evidence>
<comment type="subcellular location">
    <subcellularLocation>
        <location evidence="1">Membrane</location>
    </subcellularLocation>
</comment>
<dbReference type="SMART" id="SM00052">
    <property type="entry name" value="EAL"/>
    <property type="match status" value="1"/>
</dbReference>